<gene>
    <name evidence="5 9" type="primary">xseA</name>
    <name evidence="9" type="ORF">DENOEST_3230</name>
</gene>
<evidence type="ECO:0000256" key="3">
    <source>
        <dbReference type="ARBA" id="ARBA00022801"/>
    </source>
</evidence>
<dbReference type="GO" id="GO:0006308">
    <property type="term" value="P:DNA catabolic process"/>
    <property type="evidence" value="ECO:0007669"/>
    <property type="project" value="UniProtKB-UniRule"/>
</dbReference>
<dbReference type="Pfam" id="PF02601">
    <property type="entry name" value="Exonuc_VII_L"/>
    <property type="match status" value="1"/>
</dbReference>
<evidence type="ECO:0000256" key="2">
    <source>
        <dbReference type="ARBA" id="ARBA00022722"/>
    </source>
</evidence>
<proteinExistence type="inferred from homology"/>
<dbReference type="GO" id="GO:0009318">
    <property type="term" value="C:exodeoxyribonuclease VII complex"/>
    <property type="evidence" value="ECO:0007669"/>
    <property type="project" value="UniProtKB-UniRule"/>
</dbReference>
<dbReference type="EC" id="3.1.11.6" evidence="5"/>
<organism evidence="9 10">
    <name type="scientific">Denitratisoma oestradiolicum</name>
    <dbReference type="NCBI Taxonomy" id="311182"/>
    <lineage>
        <taxon>Bacteria</taxon>
        <taxon>Pseudomonadati</taxon>
        <taxon>Pseudomonadota</taxon>
        <taxon>Betaproteobacteria</taxon>
        <taxon>Nitrosomonadales</taxon>
        <taxon>Sterolibacteriaceae</taxon>
        <taxon>Denitratisoma</taxon>
    </lineage>
</organism>
<evidence type="ECO:0000313" key="9">
    <source>
        <dbReference type="EMBL" id="CAB1370384.1"/>
    </source>
</evidence>
<accession>A0A6S6XWJ0</accession>
<comment type="subcellular location">
    <subcellularLocation>
        <location evidence="5 6">Cytoplasm</location>
    </subcellularLocation>
</comment>
<dbReference type="InterPro" id="IPR020579">
    <property type="entry name" value="Exonuc_VII_lsu_C"/>
</dbReference>
<comment type="catalytic activity">
    <reaction evidence="5 6">
        <text>Exonucleolytic cleavage in either 5'- to 3'- or 3'- to 5'-direction to yield nucleoside 5'-phosphates.</text>
        <dbReference type="EC" id="3.1.11.6"/>
    </reaction>
</comment>
<dbReference type="EMBL" id="LR778301">
    <property type="protein sequence ID" value="CAB1370384.1"/>
    <property type="molecule type" value="Genomic_DNA"/>
</dbReference>
<reference evidence="9 10" key="1">
    <citation type="submission" date="2020-03" db="EMBL/GenBank/DDBJ databases">
        <authorList>
            <consortium name="Genoscope - CEA"/>
            <person name="William W."/>
        </authorList>
    </citation>
    <scope>NUCLEOTIDE SEQUENCE [LARGE SCALE GENOMIC DNA]</scope>
    <source>
        <strain evidence="10">DSM 16959</strain>
    </source>
</reference>
<dbReference type="GO" id="GO:0003676">
    <property type="term" value="F:nucleic acid binding"/>
    <property type="evidence" value="ECO:0007669"/>
    <property type="project" value="InterPro"/>
</dbReference>
<dbReference type="NCBIfam" id="TIGR00237">
    <property type="entry name" value="xseA"/>
    <property type="match status" value="1"/>
</dbReference>
<dbReference type="Pfam" id="PF13742">
    <property type="entry name" value="tRNA_anti_2"/>
    <property type="match status" value="1"/>
</dbReference>
<dbReference type="InterPro" id="IPR025824">
    <property type="entry name" value="OB-fold_nuc-bd_dom"/>
</dbReference>
<evidence type="ECO:0000256" key="1">
    <source>
        <dbReference type="ARBA" id="ARBA00022490"/>
    </source>
</evidence>
<evidence type="ECO:0000256" key="5">
    <source>
        <dbReference type="HAMAP-Rule" id="MF_00378"/>
    </source>
</evidence>
<dbReference type="PANTHER" id="PTHR30008">
    <property type="entry name" value="EXODEOXYRIBONUCLEASE 7 LARGE SUBUNIT"/>
    <property type="match status" value="1"/>
</dbReference>
<evidence type="ECO:0000256" key="4">
    <source>
        <dbReference type="ARBA" id="ARBA00022839"/>
    </source>
</evidence>
<keyword evidence="10" id="KW-1185">Reference proteome</keyword>
<evidence type="ECO:0000259" key="8">
    <source>
        <dbReference type="Pfam" id="PF13742"/>
    </source>
</evidence>
<dbReference type="CDD" id="cd04489">
    <property type="entry name" value="ExoVII_LU_OBF"/>
    <property type="match status" value="1"/>
</dbReference>
<dbReference type="OrthoDB" id="9802795at2"/>
<feature type="domain" description="Exonuclease VII large subunit C-terminal" evidence="7">
    <location>
        <begin position="135"/>
        <end position="443"/>
    </location>
</feature>
<feature type="domain" description="OB-fold nucleic acid binding" evidence="8">
    <location>
        <begin position="19"/>
        <end position="111"/>
    </location>
</feature>
<dbReference type="AlphaFoldDB" id="A0A6S6XWJ0"/>
<keyword evidence="3 5" id="KW-0378">Hydrolase</keyword>
<dbReference type="PANTHER" id="PTHR30008:SF0">
    <property type="entry name" value="EXODEOXYRIBONUCLEASE 7 LARGE SUBUNIT"/>
    <property type="match status" value="1"/>
</dbReference>
<comment type="function">
    <text evidence="5">Bidirectionally degrades single-stranded DNA into large acid-insoluble oligonucleotides, which are then degraded further into small acid-soluble oligonucleotides.</text>
</comment>
<dbReference type="InterPro" id="IPR003753">
    <property type="entry name" value="Exonuc_VII_L"/>
</dbReference>
<protein>
    <recommendedName>
        <fullName evidence="5">Exodeoxyribonuclease 7 large subunit</fullName>
        <ecNumber evidence="5">3.1.11.6</ecNumber>
    </recommendedName>
    <alternativeName>
        <fullName evidence="5">Exodeoxyribonuclease VII large subunit</fullName>
        <shortName evidence="5">Exonuclease VII large subunit</shortName>
    </alternativeName>
</protein>
<keyword evidence="4 5" id="KW-0269">Exonuclease</keyword>
<keyword evidence="2 5" id="KW-0540">Nuclease</keyword>
<dbReference type="GO" id="GO:0008855">
    <property type="term" value="F:exodeoxyribonuclease VII activity"/>
    <property type="evidence" value="ECO:0007669"/>
    <property type="project" value="UniProtKB-UniRule"/>
</dbReference>
<comment type="similarity">
    <text evidence="5 6">Belongs to the XseA family.</text>
</comment>
<evidence type="ECO:0000259" key="7">
    <source>
        <dbReference type="Pfam" id="PF02601"/>
    </source>
</evidence>
<dbReference type="GO" id="GO:0005737">
    <property type="term" value="C:cytoplasm"/>
    <property type="evidence" value="ECO:0007669"/>
    <property type="project" value="UniProtKB-SubCell"/>
</dbReference>
<keyword evidence="1 5" id="KW-0963">Cytoplasm</keyword>
<dbReference type="KEGG" id="doe:DENOEST_3230"/>
<sequence>MKYNADTPAFPIPMTPSPLTVSQLNRLARQALESQIPLLWVAGEVSNLTRAASGHVYFSLKDDSAQVRCVMFRSRAQTLPWRLENGQQVEAQVLVGLYEPRGDFQLNVEALRRSGQGALFEAFARLKEKLEREGLFAADRKRTLPRFPRALGVVTSSRGAALHDILATLARRAPHLPVIIYPTLVQGAGAASAVAQAIASASVRRECDLLLLARGGGSIEDLWAFNEETVARAIVAAPMPVISGVGHETDFTIADFAADQRAATPTAAAELASAGWFAARDELHDLADTLGHLLRRQLEARMQKLDLLAGRLLHPAQRLERSRRHLAHLQTRLTAAVARRLRREESHLSQLALGLSRQRPAPVRLGGHLALARQGLLGAAQGLMNRRRHALERLEVTLGALNPEATLARGYSIVRDALGHVVTDSNQLHPEDVIVLSFARGGARGRIEHIE</sequence>
<comment type="subunit">
    <text evidence="5">Heterooligomer composed of large and small subunits.</text>
</comment>
<evidence type="ECO:0000256" key="6">
    <source>
        <dbReference type="RuleBase" id="RU004355"/>
    </source>
</evidence>
<dbReference type="HAMAP" id="MF_00378">
    <property type="entry name" value="Exonuc_7_L"/>
    <property type="match status" value="1"/>
</dbReference>
<evidence type="ECO:0000313" key="10">
    <source>
        <dbReference type="Proteomes" id="UP000515733"/>
    </source>
</evidence>
<name>A0A6S6XWJ0_9PROT</name>
<dbReference type="Proteomes" id="UP000515733">
    <property type="component" value="Chromosome"/>
</dbReference>
<dbReference type="RefSeq" id="WP_145771824.1">
    <property type="nucleotide sequence ID" value="NZ_LR778301.1"/>
</dbReference>